<evidence type="ECO:0000313" key="8">
    <source>
        <dbReference type="Proteomes" id="UP001187192"/>
    </source>
</evidence>
<sequence length="132" mass="14686">MDNTSEHVSNKESRQTLIFVYGTLKRGLSNHCLMTDPIARDDAVFLGNHVTLQPYPLVHGEVPYLINLPGRGRRVRGELYSVTDRSLASPDELEGVAVGHYERLPIRVVSEAHRGCRGVLLEPDPWGDIVGN</sequence>
<dbReference type="EMBL" id="BTGU01000003">
    <property type="protein sequence ID" value="GMN30583.1"/>
    <property type="molecule type" value="Genomic_DNA"/>
</dbReference>
<dbReference type="Gramene" id="FCD_00025130-RA">
    <property type="protein sequence ID" value="FCD_00025130-RA:cds"/>
    <property type="gene ID" value="FCD_00025130"/>
</dbReference>
<dbReference type="GO" id="GO:0061929">
    <property type="term" value="F:gamma-glutamylaminecyclotransferase activity"/>
    <property type="evidence" value="ECO:0007669"/>
    <property type="project" value="InterPro"/>
</dbReference>
<evidence type="ECO:0000256" key="4">
    <source>
        <dbReference type="PIRSR" id="PIRSR639126-1"/>
    </source>
</evidence>
<comment type="caution">
    <text evidence="7">The sequence shown here is derived from an EMBL/GenBank/DDBJ whole genome shotgun (WGS) entry which is preliminary data.</text>
</comment>
<accession>A0AA87ZPN2</accession>
<evidence type="ECO:0000256" key="5">
    <source>
        <dbReference type="RuleBase" id="RU367036"/>
    </source>
</evidence>
<dbReference type="PANTHER" id="PTHR12510">
    <property type="entry name" value="TROPONIN C-AKIN-1 PROTEIN"/>
    <property type="match status" value="1"/>
</dbReference>
<dbReference type="InterPro" id="IPR009288">
    <property type="entry name" value="AIG2-like_dom"/>
</dbReference>
<name>A0AA87ZPN2_FICCA</name>
<keyword evidence="3" id="KW-0012">Acyltransferase</keyword>
<evidence type="ECO:0000256" key="1">
    <source>
        <dbReference type="ARBA" id="ARBA00002782"/>
    </source>
</evidence>
<feature type="active site" description="Proton acceptor" evidence="4">
    <location>
        <position position="94"/>
    </location>
</feature>
<dbReference type="Proteomes" id="UP001187192">
    <property type="component" value="Unassembled WGS sequence"/>
</dbReference>
<gene>
    <name evidence="7" type="ORF">TIFTF001_002865</name>
</gene>
<dbReference type="GO" id="GO:0005829">
    <property type="term" value="C:cytosol"/>
    <property type="evidence" value="ECO:0007669"/>
    <property type="project" value="TreeGrafter"/>
</dbReference>
<dbReference type="CDD" id="cd06661">
    <property type="entry name" value="GGCT_like"/>
    <property type="match status" value="1"/>
</dbReference>
<feature type="domain" description="Gamma-glutamylcyclotransferase AIG2-like" evidence="6">
    <location>
        <begin position="18"/>
        <end position="108"/>
    </location>
</feature>
<proteinExistence type="inferred from homology"/>
<dbReference type="Pfam" id="PF06094">
    <property type="entry name" value="GGACT"/>
    <property type="match status" value="1"/>
</dbReference>
<keyword evidence="3" id="KW-0808">Transferase</keyword>
<dbReference type="AlphaFoldDB" id="A0AA87ZPN2"/>
<evidence type="ECO:0000256" key="3">
    <source>
        <dbReference type="ARBA" id="ARBA00023315"/>
    </source>
</evidence>
<evidence type="ECO:0000313" key="7">
    <source>
        <dbReference type="EMBL" id="GMN30583.1"/>
    </source>
</evidence>
<dbReference type="InterPro" id="IPR039126">
    <property type="entry name" value="GGACT"/>
</dbReference>
<dbReference type="SUPFAM" id="SSF110857">
    <property type="entry name" value="Gamma-glutamyl cyclotransferase-like"/>
    <property type="match status" value="1"/>
</dbReference>
<comment type="function">
    <text evidence="1">Putative gamma-glutamylcyclotransferase.</text>
</comment>
<dbReference type="InterPro" id="IPR036568">
    <property type="entry name" value="GGCT-like_sf"/>
</dbReference>
<keyword evidence="8" id="KW-1185">Reference proteome</keyword>
<dbReference type="Gene3D" id="3.10.490.10">
    <property type="entry name" value="Gamma-glutamyl cyclotransferase-like"/>
    <property type="match status" value="1"/>
</dbReference>
<evidence type="ECO:0000259" key="6">
    <source>
        <dbReference type="Pfam" id="PF06094"/>
    </source>
</evidence>
<comment type="similarity">
    <text evidence="2 5">Belongs to the gamma-glutamylcyclotransferase family.</text>
</comment>
<evidence type="ECO:0000256" key="2">
    <source>
        <dbReference type="ARBA" id="ARBA00008861"/>
    </source>
</evidence>
<dbReference type="InterPro" id="IPR013024">
    <property type="entry name" value="GGCT-like"/>
</dbReference>
<dbReference type="GO" id="GO:0016746">
    <property type="term" value="F:acyltransferase activity"/>
    <property type="evidence" value="ECO:0007669"/>
    <property type="project" value="UniProtKB-KW"/>
</dbReference>
<reference evidence="7" key="1">
    <citation type="submission" date="2023-07" db="EMBL/GenBank/DDBJ databases">
        <title>draft genome sequence of fig (Ficus carica).</title>
        <authorList>
            <person name="Takahashi T."/>
            <person name="Nishimura K."/>
        </authorList>
    </citation>
    <scope>NUCLEOTIDE SEQUENCE</scope>
</reference>
<organism evidence="7 8">
    <name type="scientific">Ficus carica</name>
    <name type="common">Common fig</name>
    <dbReference type="NCBI Taxonomy" id="3494"/>
    <lineage>
        <taxon>Eukaryota</taxon>
        <taxon>Viridiplantae</taxon>
        <taxon>Streptophyta</taxon>
        <taxon>Embryophyta</taxon>
        <taxon>Tracheophyta</taxon>
        <taxon>Spermatophyta</taxon>
        <taxon>Magnoliopsida</taxon>
        <taxon>eudicotyledons</taxon>
        <taxon>Gunneridae</taxon>
        <taxon>Pentapetalae</taxon>
        <taxon>rosids</taxon>
        <taxon>fabids</taxon>
        <taxon>Rosales</taxon>
        <taxon>Moraceae</taxon>
        <taxon>Ficeae</taxon>
        <taxon>Ficus</taxon>
    </lineage>
</organism>
<protein>
    <recommendedName>
        <fullName evidence="5">Gamma-glutamylcyclotransferase family protein</fullName>
    </recommendedName>
</protein>
<dbReference type="PANTHER" id="PTHR12510:SF15">
    <property type="entry name" value="GAMMA-GLUTAMYLCYCLOTRANSFERASE FAMILY PROTEIN"/>
    <property type="match status" value="1"/>
</dbReference>